<reference evidence="3 4" key="1">
    <citation type="journal article" date="2012" name="Eukaryot. Cell">
        <title>Genome sequence of the Trichosporon asahii environmental strain CBS 8904.</title>
        <authorList>
            <person name="Yang R.Y."/>
            <person name="Li H.T."/>
            <person name="Zhu H."/>
            <person name="Zhou G.P."/>
            <person name="Wang M."/>
            <person name="Wang L."/>
        </authorList>
    </citation>
    <scope>NUCLEOTIDE SEQUENCE [LARGE SCALE GENOMIC DNA]</scope>
    <source>
        <strain evidence="3 4">CBS 8904</strain>
    </source>
</reference>
<dbReference type="AlphaFoldDB" id="K1V7N5"/>
<dbReference type="InParanoid" id="K1V7N5"/>
<keyword evidence="2" id="KW-0472">Membrane</keyword>
<name>K1V7N5_TRIAC</name>
<evidence type="ECO:0000313" key="3">
    <source>
        <dbReference type="EMBL" id="EKD00010.1"/>
    </source>
</evidence>
<protein>
    <submittedName>
        <fullName evidence="3">Uncharacterized protein</fullName>
    </submittedName>
</protein>
<sequence>MPGTSPQTRSGHSTHSITAPNFPWHHIGGVCQSLCSAELTTDELVDWLSNLVPCPSCQTVEDYLGSLLRQSIPQLIQTIEQYQTSGGKPAPTCQCAASQPQPAPIEPAPLPEATCLLNEDDDWVFNIVTPSTACVQWIKDRLQETYIKQTLRTSWKRYMNFFDVQNKLWATANTGFTPWAQFPRKRSPLVPQTVSDITFGPCELGPKQHRSLNIVLKWAQLDTKVSEKAQRWLYYLDRPSARPVEYNRGPPLTPSIGTMVCQPDFQDEDALALWTNCTDCEVLVNTEADLSWGNFERSAEKTRQLQGLQGVTVLFLGCVVISDDVACSKLLLMRETGYRILEDLIRLNILAVLVGMFDDCLLPLLQTAMSSGPEWSLQELCEHLSRWFIVCTRLSDYDDSPSHSHLALKALLAHILNIATSENGSGARRLFAPQTSEGWQDTADVAAMGTVYGCAVGTLMVQSVKDIIMCREHSNLPPSSAKSNAESPQLAGTILQAVMSSELDSCAPDEVAVMGTSSRELPPWSRSQVLDLYRFLQQVQASLQSVVESYQSVLDGERLVHAVQAAFSSVVSKHVPLDNTSNISIFGTEHLASVAGSGHHASLRDGQPVRRYNAGFALEAFRDLASLEVCNHSEEDLRTDSRFQDCWAGEASRPTRSDDEPPAADTDWQPSEGHQPLGTAPVVTATPWIPRTSTPELMLGSAAGSVTPGSSGGPVTPSTSIYSRKSSLAPETLRTHSAAPPSRLTVDDGIPPHDVVKVRKTEKQRSLMAVVESVSGPEVSARKVMGAAHTGDVEASMANVVETYLPNRPDTITTSPPVPDIPGTRKADSLSEESTQGAVGHVHVKPGWRALVFVLASAVSAFLVGMCLGAYFQSRNAYSTLPSHHHTQMPAARVRDAFTWGGSTAYSRGSIVCIVGSPVEDFYEVLNIKGDRDVSTLATAEQN</sequence>
<accession>K1V7N5</accession>
<feature type="region of interest" description="Disordered" evidence="1">
    <location>
        <begin position="807"/>
        <end position="828"/>
    </location>
</feature>
<dbReference type="Proteomes" id="UP000006757">
    <property type="component" value="Unassembled WGS sequence"/>
</dbReference>
<dbReference type="EMBL" id="AMBO01000352">
    <property type="protein sequence ID" value="EKD00010.1"/>
    <property type="molecule type" value="Genomic_DNA"/>
</dbReference>
<keyword evidence="2" id="KW-0812">Transmembrane</keyword>
<dbReference type="eggNOG" id="ENOG502TFY7">
    <property type="taxonomic scope" value="Eukaryota"/>
</dbReference>
<gene>
    <name evidence="3" type="ORF">A1Q2_05668</name>
</gene>
<feature type="compositionally biased region" description="Low complexity" evidence="1">
    <location>
        <begin position="700"/>
        <end position="720"/>
    </location>
</feature>
<comment type="caution">
    <text evidence="3">The sequence shown here is derived from an EMBL/GenBank/DDBJ whole genome shotgun (WGS) entry which is preliminary data.</text>
</comment>
<proteinExistence type="predicted"/>
<organism evidence="3 4">
    <name type="scientific">Trichosporon asahii var. asahii (strain CBS 8904)</name>
    <name type="common">Yeast</name>
    <dbReference type="NCBI Taxonomy" id="1220162"/>
    <lineage>
        <taxon>Eukaryota</taxon>
        <taxon>Fungi</taxon>
        <taxon>Dikarya</taxon>
        <taxon>Basidiomycota</taxon>
        <taxon>Agaricomycotina</taxon>
        <taxon>Tremellomycetes</taxon>
        <taxon>Trichosporonales</taxon>
        <taxon>Trichosporonaceae</taxon>
        <taxon>Trichosporon</taxon>
    </lineage>
</organism>
<evidence type="ECO:0000256" key="1">
    <source>
        <dbReference type="SAM" id="MobiDB-lite"/>
    </source>
</evidence>
<evidence type="ECO:0000313" key="4">
    <source>
        <dbReference type="Proteomes" id="UP000006757"/>
    </source>
</evidence>
<dbReference type="HOGENOM" id="CLU_314274_0_0_1"/>
<keyword evidence="2" id="KW-1133">Transmembrane helix</keyword>
<evidence type="ECO:0000256" key="2">
    <source>
        <dbReference type="SAM" id="Phobius"/>
    </source>
</evidence>
<feature type="transmembrane region" description="Helical" evidence="2">
    <location>
        <begin position="850"/>
        <end position="872"/>
    </location>
</feature>
<keyword evidence="4" id="KW-1185">Reference proteome</keyword>
<feature type="region of interest" description="Disordered" evidence="1">
    <location>
        <begin position="649"/>
        <end position="752"/>
    </location>
</feature>